<dbReference type="Proteomes" id="UP000241546">
    <property type="component" value="Unassembled WGS sequence"/>
</dbReference>
<gene>
    <name evidence="1" type="ORF">BBK36DRAFT_1139278</name>
</gene>
<evidence type="ECO:0000313" key="1">
    <source>
        <dbReference type="EMBL" id="PTB69198.1"/>
    </source>
</evidence>
<sequence length="309" mass="34471">MTHSVPCLALAGNARERLAAAWVLLELRAPVVVVGRGPEVPPGAVRWEGDKDWRWLMDKGLMTRSTCFSDDERLMLLAGMGRLEMGRKLEFEHPSIHHEKNGALWQPGHSDVARQGYDRWKRRPGDDHSFASCSFSSSLVWNIQTGICPHDLALPPPAMTGNHPIRQTCNKDRIGPLAASTFRPYIPMKQILDQPASIMYEVADSSSRNPFTSLTLRRRTTTTTHCNARSDGCDGGADYKSRKGRTECYEQVRFRFPLSDSARRYQWCPSHGIQKEGGPISEAWAVGLRDGSSAGVAPPRVNRFDATPM</sequence>
<dbReference type="GeneID" id="36601418"/>
<dbReference type="AlphaFoldDB" id="A0A2T4BIT4"/>
<proteinExistence type="predicted"/>
<reference evidence="2" key="1">
    <citation type="submission" date="2016-07" db="EMBL/GenBank/DDBJ databases">
        <title>Multiple horizontal gene transfer events from other fungi enriched the ability of initially mycotrophic Trichoderma (Ascomycota) to feed on dead plant biomass.</title>
        <authorList>
            <consortium name="DOE Joint Genome Institute"/>
            <person name="Atanasova L."/>
            <person name="Chenthamara K."/>
            <person name="Zhang J."/>
            <person name="Grujic M."/>
            <person name="Henrissat B."/>
            <person name="Kuo A."/>
            <person name="Aerts A."/>
            <person name="Salamov A."/>
            <person name="Lipzen A."/>
            <person name="Labutti K."/>
            <person name="Barry K."/>
            <person name="Miao Y."/>
            <person name="Rahimi M.J."/>
            <person name="Shen Q."/>
            <person name="Grigoriev I.V."/>
            <person name="Kubicek C.P."/>
            <person name="Druzhinina I.S."/>
        </authorList>
    </citation>
    <scope>NUCLEOTIDE SEQUENCE [LARGE SCALE GENOMIC DNA]</scope>
    <source>
        <strain evidence="2">TUCIM 6016</strain>
    </source>
</reference>
<organism evidence="1 2">
    <name type="scientific">Trichoderma citrinoviride</name>
    <dbReference type="NCBI Taxonomy" id="58853"/>
    <lineage>
        <taxon>Eukaryota</taxon>
        <taxon>Fungi</taxon>
        <taxon>Dikarya</taxon>
        <taxon>Ascomycota</taxon>
        <taxon>Pezizomycotina</taxon>
        <taxon>Sordariomycetes</taxon>
        <taxon>Hypocreomycetidae</taxon>
        <taxon>Hypocreales</taxon>
        <taxon>Hypocreaceae</taxon>
        <taxon>Trichoderma</taxon>
    </lineage>
</organism>
<keyword evidence="2" id="KW-1185">Reference proteome</keyword>
<dbReference type="RefSeq" id="XP_024752518.1">
    <property type="nucleotide sequence ID" value="XM_024893300.1"/>
</dbReference>
<evidence type="ECO:0000313" key="2">
    <source>
        <dbReference type="Proteomes" id="UP000241546"/>
    </source>
</evidence>
<name>A0A2T4BIT4_9HYPO</name>
<protein>
    <submittedName>
        <fullName evidence="1">Uncharacterized protein</fullName>
    </submittedName>
</protein>
<accession>A0A2T4BIT4</accession>
<dbReference type="EMBL" id="KZ680209">
    <property type="protein sequence ID" value="PTB69198.1"/>
    <property type="molecule type" value="Genomic_DNA"/>
</dbReference>